<evidence type="ECO:0000256" key="1">
    <source>
        <dbReference type="ARBA" id="ARBA00007812"/>
    </source>
</evidence>
<organism evidence="6 7">
    <name type="scientific">Steroidobacter agaridevorans</name>
    <dbReference type="NCBI Taxonomy" id="2695856"/>
    <lineage>
        <taxon>Bacteria</taxon>
        <taxon>Pseudomonadati</taxon>
        <taxon>Pseudomonadota</taxon>
        <taxon>Gammaproteobacteria</taxon>
        <taxon>Steroidobacterales</taxon>
        <taxon>Steroidobacteraceae</taxon>
        <taxon>Steroidobacter</taxon>
    </lineage>
</organism>
<dbReference type="PANTHER" id="PTHR18968:SF13">
    <property type="entry name" value="ACETOLACTATE SYNTHASE CATALYTIC SUBUNIT, MITOCHONDRIAL"/>
    <property type="match status" value="1"/>
</dbReference>
<dbReference type="InterPro" id="IPR011766">
    <property type="entry name" value="TPP_enzyme_TPP-bd"/>
</dbReference>
<dbReference type="GO" id="GO:0009097">
    <property type="term" value="P:isoleucine biosynthetic process"/>
    <property type="evidence" value="ECO:0007669"/>
    <property type="project" value="TreeGrafter"/>
</dbReference>
<dbReference type="GO" id="GO:0050660">
    <property type="term" value="F:flavin adenine dinucleotide binding"/>
    <property type="evidence" value="ECO:0007669"/>
    <property type="project" value="TreeGrafter"/>
</dbReference>
<dbReference type="Pfam" id="PF02776">
    <property type="entry name" value="TPP_enzyme_N"/>
    <property type="match status" value="1"/>
</dbReference>
<dbReference type="InterPro" id="IPR012001">
    <property type="entry name" value="Thiamin_PyroP_enz_TPP-bd_dom"/>
</dbReference>
<dbReference type="RefSeq" id="WP_161811866.1">
    <property type="nucleotide sequence ID" value="NZ_BLJN01000002.1"/>
</dbReference>
<dbReference type="EMBL" id="BLJN01000002">
    <property type="protein sequence ID" value="GFE80145.1"/>
    <property type="molecule type" value="Genomic_DNA"/>
</dbReference>
<dbReference type="GO" id="GO:0030976">
    <property type="term" value="F:thiamine pyrophosphate binding"/>
    <property type="evidence" value="ECO:0007669"/>
    <property type="project" value="InterPro"/>
</dbReference>
<evidence type="ECO:0000313" key="7">
    <source>
        <dbReference type="Proteomes" id="UP000445000"/>
    </source>
</evidence>
<dbReference type="GO" id="GO:0003984">
    <property type="term" value="F:acetolactate synthase activity"/>
    <property type="evidence" value="ECO:0007669"/>
    <property type="project" value="TreeGrafter"/>
</dbReference>
<keyword evidence="7" id="KW-1185">Reference proteome</keyword>
<comment type="caution">
    <text evidence="6">The sequence shown here is derived from an EMBL/GenBank/DDBJ whole genome shotgun (WGS) entry which is preliminary data.</text>
</comment>
<dbReference type="InterPro" id="IPR029035">
    <property type="entry name" value="DHS-like_NAD/FAD-binding_dom"/>
</dbReference>
<dbReference type="Gene3D" id="3.40.50.970">
    <property type="match status" value="2"/>
</dbReference>
<sequence>MKNDNDPSEHAEVENRRSFLKGGMFAGIAAISAPVAAQSSQQSDTSGPTQPACVEADPDPTFQSDSGSDYMVDVLKALNIDFAAINSSSSVRGLQESIVNYGGNKPELLTVLHEEIGVAMAQGYAKIAGKPMAVLAHGTVGLQHASMGLYNAYCDQVPVVMLIGNALDVQKRGLAVDWQHTAQDPAAMVRDFLKWDDQPASLVHFGESAVRAYQMAMTPPQAPVLLSVDQDLQENPLPGGVKPPVKRLSKIAPVAADSAAMLEVAKLLVAADNPVLVAERLARTQAGMDSLVELAELLQCAVIDRNARTNFPNLHPLNQTMRFSMGDADLIVGLEVSSFWSLLNTQADRIARRETRTARADVKTVHITAKALFMHANYQEFGRFESVDLLVPADAESSLPSLIEACKRLITAKDRSRFKARGARLAEASRAAREVLKQRASIGWNGSPVTGARLCAEVYAQIKHEDWSLVGQGFHAPWQKWLWDADKTYRFNGFSGGWGLGYNLPGSLGGALANKAHGRLSVALQGDGDFMYCPSTLWTAAHHRIPILYVMHNNRSYHQEIMHIQKLASRRNRGIRPESVNIANVITDPDIDFATLAKSMGVYGEGPIENPADIAPALKRAIAMVKQGLPALVDIICDGSRS</sequence>
<evidence type="ECO:0000256" key="2">
    <source>
        <dbReference type="ARBA" id="ARBA00023052"/>
    </source>
</evidence>
<feature type="region of interest" description="Disordered" evidence="3">
    <location>
        <begin position="36"/>
        <end position="61"/>
    </location>
</feature>
<feature type="domain" description="Thiamine pyrophosphate enzyme TPP-binding" evidence="4">
    <location>
        <begin position="475"/>
        <end position="635"/>
    </location>
</feature>
<dbReference type="CDD" id="cd07035">
    <property type="entry name" value="TPP_PYR_POX_like"/>
    <property type="match status" value="1"/>
</dbReference>
<evidence type="ECO:0000313" key="6">
    <source>
        <dbReference type="EMBL" id="GFE80145.1"/>
    </source>
</evidence>
<dbReference type="CDD" id="cd02002">
    <property type="entry name" value="TPP_BFDC"/>
    <property type="match status" value="1"/>
</dbReference>
<evidence type="ECO:0000256" key="3">
    <source>
        <dbReference type="SAM" id="MobiDB-lite"/>
    </source>
</evidence>
<dbReference type="Proteomes" id="UP000445000">
    <property type="component" value="Unassembled WGS sequence"/>
</dbReference>
<dbReference type="InterPro" id="IPR045229">
    <property type="entry name" value="TPP_enz"/>
</dbReference>
<dbReference type="AlphaFoldDB" id="A0A829YAP7"/>
<reference evidence="7" key="1">
    <citation type="submission" date="2020-01" db="EMBL/GenBank/DDBJ databases">
        <title>'Steroidobacter agaridevorans' sp. nov., agar-degrading bacteria isolated from rhizosphere soils.</title>
        <authorList>
            <person name="Ikenaga M."/>
            <person name="Kataoka M."/>
            <person name="Murouchi A."/>
            <person name="Katsuragi S."/>
            <person name="Sakai M."/>
        </authorList>
    </citation>
    <scope>NUCLEOTIDE SEQUENCE [LARGE SCALE GENOMIC DNA]</scope>
    <source>
        <strain evidence="7">YU21-B</strain>
    </source>
</reference>
<dbReference type="GO" id="GO:0009099">
    <property type="term" value="P:L-valine biosynthetic process"/>
    <property type="evidence" value="ECO:0007669"/>
    <property type="project" value="TreeGrafter"/>
</dbReference>
<feature type="domain" description="Thiamine pyrophosphate enzyme N-terminal TPP-binding" evidence="5">
    <location>
        <begin position="67"/>
        <end position="166"/>
    </location>
</feature>
<dbReference type="InterPro" id="IPR006311">
    <property type="entry name" value="TAT_signal"/>
</dbReference>
<dbReference type="PROSITE" id="PS51318">
    <property type="entry name" value="TAT"/>
    <property type="match status" value="1"/>
</dbReference>
<dbReference type="SUPFAM" id="SSF52467">
    <property type="entry name" value="DHS-like NAD/FAD-binding domain"/>
    <property type="match status" value="1"/>
</dbReference>
<proteinExistence type="inferred from homology"/>
<protein>
    <submittedName>
        <fullName evidence="6">Thiamine pyrophosphate-binding protein</fullName>
    </submittedName>
</protein>
<dbReference type="GO" id="GO:0005948">
    <property type="term" value="C:acetolactate synthase complex"/>
    <property type="evidence" value="ECO:0007669"/>
    <property type="project" value="TreeGrafter"/>
</dbReference>
<dbReference type="InterPro" id="IPR029061">
    <property type="entry name" value="THDP-binding"/>
</dbReference>
<comment type="similarity">
    <text evidence="1">Belongs to the TPP enzyme family.</text>
</comment>
<evidence type="ECO:0000259" key="5">
    <source>
        <dbReference type="Pfam" id="PF02776"/>
    </source>
</evidence>
<name>A0A829YAP7_9GAMM</name>
<keyword evidence="2" id="KW-0786">Thiamine pyrophosphate</keyword>
<gene>
    <name evidence="6" type="ORF">GCM10011487_21450</name>
</gene>
<dbReference type="PANTHER" id="PTHR18968">
    <property type="entry name" value="THIAMINE PYROPHOSPHATE ENZYMES"/>
    <property type="match status" value="1"/>
</dbReference>
<dbReference type="Pfam" id="PF02775">
    <property type="entry name" value="TPP_enzyme_C"/>
    <property type="match status" value="1"/>
</dbReference>
<accession>A0A829YAP7</accession>
<dbReference type="SUPFAM" id="SSF52518">
    <property type="entry name" value="Thiamin diphosphate-binding fold (THDP-binding)"/>
    <property type="match status" value="2"/>
</dbReference>
<evidence type="ECO:0000259" key="4">
    <source>
        <dbReference type="Pfam" id="PF02775"/>
    </source>
</evidence>
<dbReference type="Gene3D" id="3.40.50.1220">
    <property type="entry name" value="TPP-binding domain"/>
    <property type="match status" value="1"/>
</dbReference>